<keyword evidence="2" id="KW-1185">Reference proteome</keyword>
<evidence type="ECO:0000313" key="1">
    <source>
        <dbReference type="EMBL" id="PFH51394.1"/>
    </source>
</evidence>
<feature type="non-terminal residue" evidence="1">
    <location>
        <position position="1"/>
    </location>
</feature>
<accession>A0A2A9NQ07</accession>
<organism evidence="1 2">
    <name type="scientific">Amanita thiersii Skay4041</name>
    <dbReference type="NCBI Taxonomy" id="703135"/>
    <lineage>
        <taxon>Eukaryota</taxon>
        <taxon>Fungi</taxon>
        <taxon>Dikarya</taxon>
        <taxon>Basidiomycota</taxon>
        <taxon>Agaricomycotina</taxon>
        <taxon>Agaricomycetes</taxon>
        <taxon>Agaricomycetidae</taxon>
        <taxon>Agaricales</taxon>
        <taxon>Pluteineae</taxon>
        <taxon>Amanitaceae</taxon>
        <taxon>Amanita</taxon>
    </lineage>
</organism>
<dbReference type="EMBL" id="KZ301988">
    <property type="protein sequence ID" value="PFH51394.1"/>
    <property type="molecule type" value="Genomic_DNA"/>
</dbReference>
<proteinExistence type="predicted"/>
<protein>
    <submittedName>
        <fullName evidence="1">Uncharacterized protein</fullName>
    </submittedName>
</protein>
<reference evidence="1 2" key="1">
    <citation type="submission" date="2014-02" db="EMBL/GenBank/DDBJ databases">
        <title>Transposable element dynamics among asymbiotic and ectomycorrhizal Amanita fungi.</title>
        <authorList>
            <consortium name="DOE Joint Genome Institute"/>
            <person name="Hess J."/>
            <person name="Skrede I."/>
            <person name="Wolfe B."/>
            <person name="LaButti K."/>
            <person name="Ohm R.A."/>
            <person name="Grigoriev I.V."/>
            <person name="Pringle A."/>
        </authorList>
    </citation>
    <scope>NUCLEOTIDE SEQUENCE [LARGE SCALE GENOMIC DNA]</scope>
    <source>
        <strain evidence="1 2">SKay4041</strain>
    </source>
</reference>
<sequence length="92" mass="10426">QEAAGEQDESDVEVEIGPDGLRTVKSCLSALIESSEENEELQSCKLCTSRYVEGYISELPKPFLHATEDELVQHLTTEHEEAWEILRHLQDL</sequence>
<name>A0A2A9NQ07_9AGAR</name>
<dbReference type="AlphaFoldDB" id="A0A2A9NQ07"/>
<dbReference type="Proteomes" id="UP000242287">
    <property type="component" value="Unassembled WGS sequence"/>
</dbReference>
<evidence type="ECO:0000313" key="2">
    <source>
        <dbReference type="Proteomes" id="UP000242287"/>
    </source>
</evidence>
<dbReference type="STRING" id="703135.A0A2A9NQ07"/>
<dbReference type="OrthoDB" id="3263403at2759"/>
<gene>
    <name evidence="1" type="ORF">AMATHDRAFT_142741</name>
</gene>